<reference evidence="5" key="1">
    <citation type="journal article" date="2019" name="Int. J. Syst. Evol. Microbiol.">
        <title>The Global Catalogue of Microorganisms (GCM) 10K type strain sequencing project: providing services to taxonomists for standard genome sequencing and annotation.</title>
        <authorList>
            <consortium name="The Broad Institute Genomics Platform"/>
            <consortium name="The Broad Institute Genome Sequencing Center for Infectious Disease"/>
            <person name="Wu L."/>
            <person name="Ma J."/>
        </authorList>
    </citation>
    <scope>NUCLEOTIDE SEQUENCE [LARGE SCALE GENOMIC DNA]</scope>
    <source>
        <strain evidence="5">CCM 8903</strain>
    </source>
</reference>
<feature type="domain" description="Glycosyl transferase family 1" evidence="3">
    <location>
        <begin position="315"/>
        <end position="474"/>
    </location>
</feature>
<dbReference type="SUPFAM" id="SSF53756">
    <property type="entry name" value="UDP-Glycosyltransferase/glycogen phosphorylase"/>
    <property type="match status" value="1"/>
</dbReference>
<dbReference type="Proteomes" id="UP001597252">
    <property type="component" value="Unassembled WGS sequence"/>
</dbReference>
<keyword evidence="1 4" id="KW-0328">Glycosyltransferase</keyword>
<sequence>MNRQRLFKKNGVESKIITVNYSTNVVDHVAYWHLQHTDLINLYDYFAESSDLPEARTTLSKLGYQTKDYRFEADGDQVKIFSTTSLVMIAHLFADEQGGVYSLDFLDAKQRVIRTDYYDTRGYRSMSQYFAKADNAQENWVVLEQFFTVAGRIFLEKYYIRGDNGAGKLNHMRLTLKTGQSYMLENKTALYRSFIEQLALDLPGTVTFIADRQGELSRAMAFSQVPARKILCIHNLHYAPYDDPKHAHLAYDALAKTDELSRVDMIIASTPQQAADIQRRIYSQVPVVSVPVGMVSDSLIQQPQVPIAAPTRHQGKIVAVARLFWQKNLADAIRAFAIARQTLPWLTFDIYGYGDARDQYHEEKQLKKLVAELHLQACVSFLGHTNNIAAVYDHAQMMVLTSRFEGFALALLEAHAHGVPVVTYDINYGPASIVQAGQSGFLVAPGDYRQLAEKLVQVFSDQPLLAALSQGAYQVATRFSEAAIWQQWHHNVIQRSGK</sequence>
<dbReference type="RefSeq" id="WP_164508489.1">
    <property type="nucleotide sequence ID" value="NZ_JBHTON010000028.1"/>
</dbReference>
<dbReference type="Gene3D" id="3.40.50.2000">
    <property type="entry name" value="Glycogen Phosphorylase B"/>
    <property type="match status" value="3"/>
</dbReference>
<accession>A0ABW4E675</accession>
<dbReference type="EC" id="2.4.-.-" evidence="4"/>
<dbReference type="InterPro" id="IPR001296">
    <property type="entry name" value="Glyco_trans_1"/>
</dbReference>
<evidence type="ECO:0000259" key="3">
    <source>
        <dbReference type="Pfam" id="PF00534"/>
    </source>
</evidence>
<dbReference type="EMBL" id="JBHTON010000028">
    <property type="protein sequence ID" value="MFD1485405.1"/>
    <property type="molecule type" value="Genomic_DNA"/>
</dbReference>
<proteinExistence type="predicted"/>
<dbReference type="PANTHER" id="PTHR12526">
    <property type="entry name" value="GLYCOSYLTRANSFERASE"/>
    <property type="match status" value="1"/>
</dbReference>
<protein>
    <submittedName>
        <fullName evidence="4">Glycosyltransferase</fullName>
        <ecNumber evidence="4">2.4.-.-</ecNumber>
    </submittedName>
</protein>
<evidence type="ECO:0000256" key="1">
    <source>
        <dbReference type="ARBA" id="ARBA00022676"/>
    </source>
</evidence>
<dbReference type="Pfam" id="PF00534">
    <property type="entry name" value="Glycos_transf_1"/>
    <property type="match status" value="1"/>
</dbReference>
<dbReference type="GO" id="GO:0016757">
    <property type="term" value="F:glycosyltransferase activity"/>
    <property type="evidence" value="ECO:0007669"/>
    <property type="project" value="UniProtKB-KW"/>
</dbReference>
<keyword evidence="2 4" id="KW-0808">Transferase</keyword>
<dbReference type="PANTHER" id="PTHR12526:SF629">
    <property type="entry name" value="TEICHURONIC ACID BIOSYNTHESIS GLYCOSYLTRANSFERASE TUAH-RELATED"/>
    <property type="match status" value="1"/>
</dbReference>
<keyword evidence="5" id="KW-1185">Reference proteome</keyword>
<evidence type="ECO:0000256" key="2">
    <source>
        <dbReference type="ARBA" id="ARBA00022679"/>
    </source>
</evidence>
<name>A0ABW4E675_9LACO</name>
<gene>
    <name evidence="4" type="ORF">ACFQ5J_09205</name>
</gene>
<evidence type="ECO:0000313" key="4">
    <source>
        <dbReference type="EMBL" id="MFD1485405.1"/>
    </source>
</evidence>
<evidence type="ECO:0000313" key="5">
    <source>
        <dbReference type="Proteomes" id="UP001597252"/>
    </source>
</evidence>
<comment type="caution">
    <text evidence="4">The sequence shown here is derived from an EMBL/GenBank/DDBJ whole genome shotgun (WGS) entry which is preliminary data.</text>
</comment>
<organism evidence="4 5">
    <name type="scientific">Lacticaseibacillus baoqingensis</name>
    <dbReference type="NCBI Taxonomy" id="2486013"/>
    <lineage>
        <taxon>Bacteria</taxon>
        <taxon>Bacillati</taxon>
        <taxon>Bacillota</taxon>
        <taxon>Bacilli</taxon>
        <taxon>Lactobacillales</taxon>
        <taxon>Lactobacillaceae</taxon>
        <taxon>Lacticaseibacillus</taxon>
    </lineage>
</organism>